<keyword evidence="3" id="KW-1185">Reference proteome</keyword>
<dbReference type="Pfam" id="PF14086">
    <property type="entry name" value="DUF4266"/>
    <property type="match status" value="1"/>
</dbReference>
<organism evidence="2 3">
    <name type="scientific">Methylocucumis oryzae</name>
    <dbReference type="NCBI Taxonomy" id="1632867"/>
    <lineage>
        <taxon>Bacteria</taxon>
        <taxon>Pseudomonadati</taxon>
        <taxon>Pseudomonadota</taxon>
        <taxon>Gammaproteobacteria</taxon>
        <taxon>Methylococcales</taxon>
        <taxon>Methylococcaceae</taxon>
        <taxon>Methylocucumis</taxon>
    </lineage>
</organism>
<evidence type="ECO:0000313" key="2">
    <source>
        <dbReference type="EMBL" id="KJV06348.1"/>
    </source>
</evidence>
<dbReference type="Proteomes" id="UP000033684">
    <property type="component" value="Unassembled WGS sequence"/>
</dbReference>
<proteinExistence type="predicted"/>
<dbReference type="OrthoDB" id="5574393at2"/>
<dbReference type="InterPro" id="IPR025362">
    <property type="entry name" value="DUF4266"/>
</dbReference>
<evidence type="ECO:0000259" key="1">
    <source>
        <dbReference type="Pfam" id="PF14086"/>
    </source>
</evidence>
<protein>
    <submittedName>
        <fullName evidence="2">Arginine decarboxylase</fullName>
    </submittedName>
</protein>
<name>A0A0F3IIG5_9GAMM</name>
<comment type="caution">
    <text evidence="2">The sequence shown here is derived from an EMBL/GenBank/DDBJ whole genome shotgun (WGS) entry which is preliminary data.</text>
</comment>
<feature type="domain" description="DUF4266" evidence="1">
    <location>
        <begin position="15"/>
        <end position="63"/>
    </location>
</feature>
<accession>A0A0F3IIG5</accession>
<evidence type="ECO:0000313" key="3">
    <source>
        <dbReference type="Proteomes" id="UP000033684"/>
    </source>
</evidence>
<reference evidence="2 3" key="2">
    <citation type="journal article" date="2016" name="Microb. Ecol.">
        <title>Genome Characteristics of a Novel Type I Methanotroph (Sn10-6) Isolated from a Flooded Indian Rice Field.</title>
        <authorList>
            <person name="Rahalkar M.C."/>
            <person name="Pandit P.S."/>
            <person name="Dhakephalkar P.K."/>
            <person name="Pore S."/>
            <person name="Arora P."/>
            <person name="Kapse N."/>
        </authorList>
    </citation>
    <scope>NUCLEOTIDE SEQUENCE [LARGE SCALE GENOMIC DNA]</scope>
    <source>
        <strain evidence="2 3">Sn10-6</strain>
    </source>
</reference>
<gene>
    <name evidence="2" type="ORF">VZ94_11875</name>
</gene>
<reference evidence="3" key="1">
    <citation type="submission" date="2015-03" db="EMBL/GenBank/DDBJ databases">
        <title>Draft genome sequence of a novel methanotroph (Sn10-6) isolated from flooded ricefield rhizosphere in India.</title>
        <authorList>
            <person name="Pandit P.S."/>
            <person name="Pore S.D."/>
            <person name="Arora P."/>
            <person name="Kapse N.G."/>
            <person name="Dhakephalkar P.K."/>
            <person name="Rahalkar M.C."/>
        </authorList>
    </citation>
    <scope>NUCLEOTIDE SEQUENCE [LARGE SCALE GENOMIC DNA]</scope>
    <source>
        <strain evidence="3">Sn10-6</strain>
    </source>
</reference>
<dbReference type="AlphaFoldDB" id="A0A0F3IIG5"/>
<dbReference type="EMBL" id="LAJX01000117">
    <property type="protein sequence ID" value="KJV06348.1"/>
    <property type="molecule type" value="Genomic_DNA"/>
</dbReference>
<sequence length="64" mass="6603">MVVFSYLSLSACQAVTPWQRGILAKPSMALEPHPAQSAFREHAYGSREAAAGGSAAKGGGCGCY</sequence>